<keyword evidence="3" id="KW-1185">Reference proteome</keyword>
<proteinExistence type="predicted"/>
<dbReference type="InterPro" id="IPR027417">
    <property type="entry name" value="P-loop_NTPase"/>
</dbReference>
<gene>
    <name evidence="2" type="ORF">ELQ90_00490</name>
</gene>
<dbReference type="Pfam" id="PF13191">
    <property type="entry name" value="AAA_16"/>
    <property type="match status" value="1"/>
</dbReference>
<dbReference type="OrthoDB" id="2020141at2"/>
<name>A0A444PX73_9MICO</name>
<evidence type="ECO:0000313" key="2">
    <source>
        <dbReference type="EMBL" id="RWZ52475.1"/>
    </source>
</evidence>
<evidence type="ECO:0000259" key="1">
    <source>
        <dbReference type="Pfam" id="PF13191"/>
    </source>
</evidence>
<keyword evidence="2" id="KW-0547">Nucleotide-binding</keyword>
<dbReference type="GO" id="GO:0005524">
    <property type="term" value="F:ATP binding"/>
    <property type="evidence" value="ECO:0007669"/>
    <property type="project" value="UniProtKB-KW"/>
</dbReference>
<dbReference type="PANTHER" id="PTHR34301">
    <property type="entry name" value="DNA-BINDING PROTEIN-RELATED"/>
    <property type="match status" value="1"/>
</dbReference>
<dbReference type="RefSeq" id="WP_128493318.1">
    <property type="nucleotide sequence ID" value="NZ_RZNB01000001.1"/>
</dbReference>
<dbReference type="SUPFAM" id="SSF52540">
    <property type="entry name" value="P-loop containing nucleoside triphosphate hydrolases"/>
    <property type="match status" value="1"/>
</dbReference>
<dbReference type="EMBL" id="RZNB01000001">
    <property type="protein sequence ID" value="RWZ52475.1"/>
    <property type="molecule type" value="Genomic_DNA"/>
</dbReference>
<dbReference type="InterPro" id="IPR041664">
    <property type="entry name" value="AAA_16"/>
</dbReference>
<dbReference type="Gene3D" id="3.40.50.300">
    <property type="entry name" value="P-loop containing nucleotide triphosphate hydrolases"/>
    <property type="match status" value="1"/>
</dbReference>
<sequence length="389" mass="41810">MDPVRNPYSPGAGRKPAALVGRDDALRAWDTSLQRVRIGRTDQPFVLYGLRGVGKTVLLSEFRRNAARKDWIVAQVEAGTGKSLRELIGEALYASLADLARPSAGRRLLKGLRTALSFKASYDATGTWGFGMDLSGTPGGGADTGILETDLKKLIKDLAEAAAEEEVGLAILIDEAQDLDDGELATLCTVAHAAAQDDWPVLFAFAGLPSLPRILAEARSYAERFQYTRIQQLDADVVAEALTIPAALEEAEWDDAAVEVVVGASGRYPYFLQQFGQETWNAATGPRIDEAAARLGVAQGNNQLDNGFFRARWDRATRSEQAYLRAMAADGDNGSPSGEIAARLSRKLTSLGPTRASLIAKGLVYAPEHGVVAFTVPGMAAFIDRQMLE</sequence>
<dbReference type="Proteomes" id="UP000288547">
    <property type="component" value="Unassembled WGS sequence"/>
</dbReference>
<keyword evidence="2" id="KW-0067">ATP-binding</keyword>
<dbReference type="AlphaFoldDB" id="A0A444PX73"/>
<feature type="domain" description="Orc1-like AAA ATPase" evidence="1">
    <location>
        <begin position="19"/>
        <end position="202"/>
    </location>
</feature>
<protein>
    <submittedName>
        <fullName evidence="2">ATP-binding protein</fullName>
    </submittedName>
</protein>
<dbReference type="PANTHER" id="PTHR34301:SF8">
    <property type="entry name" value="ATPASE DOMAIN-CONTAINING PROTEIN"/>
    <property type="match status" value="1"/>
</dbReference>
<organism evidence="2 3">
    <name type="scientific">Labedella phragmitis</name>
    <dbReference type="NCBI Taxonomy" id="2498849"/>
    <lineage>
        <taxon>Bacteria</taxon>
        <taxon>Bacillati</taxon>
        <taxon>Actinomycetota</taxon>
        <taxon>Actinomycetes</taxon>
        <taxon>Micrococcales</taxon>
        <taxon>Microbacteriaceae</taxon>
        <taxon>Labedella</taxon>
    </lineage>
</organism>
<reference evidence="2 3" key="1">
    <citation type="submission" date="2018-12" db="EMBL/GenBank/DDBJ databases">
        <authorList>
            <person name="Li F."/>
        </authorList>
    </citation>
    <scope>NUCLEOTIDE SEQUENCE [LARGE SCALE GENOMIC DNA]</scope>
    <source>
        <strain evidence="2 3">11W25H-1</strain>
    </source>
</reference>
<evidence type="ECO:0000313" key="3">
    <source>
        <dbReference type="Proteomes" id="UP000288547"/>
    </source>
</evidence>
<comment type="caution">
    <text evidence="2">The sequence shown here is derived from an EMBL/GenBank/DDBJ whole genome shotgun (WGS) entry which is preliminary data.</text>
</comment>
<accession>A0A444PX73</accession>